<gene>
    <name evidence="1" type="ORF">NPD5_245</name>
</gene>
<dbReference type="EMBL" id="CP013243">
    <property type="protein sequence ID" value="APH17274.1"/>
    <property type="molecule type" value="Genomic_DNA"/>
</dbReference>
<accession>A0A1J1CXM4</accession>
<protein>
    <submittedName>
        <fullName evidence="1">Uncharacterized protein</fullName>
    </submittedName>
</protein>
<evidence type="ECO:0000313" key="2">
    <source>
        <dbReference type="Proteomes" id="UP000182204"/>
    </source>
</evidence>
<evidence type="ECO:0000313" key="1">
    <source>
        <dbReference type="EMBL" id="APH17274.1"/>
    </source>
</evidence>
<proteinExistence type="predicted"/>
<dbReference type="RefSeq" id="WP_155119527.1">
    <property type="nucleotide sequence ID" value="NZ_CP013242.1"/>
</dbReference>
<dbReference type="AlphaFoldDB" id="A0A1J1CXM4"/>
<name>A0A1J1CXM4_CLOSG</name>
<dbReference type="Proteomes" id="UP000182204">
    <property type="component" value="Chromosome"/>
</dbReference>
<sequence>MKVELKMNSVDFEISSFDDLNLTFYDSNTHSKVKIAVPEHIAKKFKEELNKKL</sequence>
<organism evidence="1 2">
    <name type="scientific">Clostridium sporogenes</name>
    <dbReference type="NCBI Taxonomy" id="1509"/>
    <lineage>
        <taxon>Bacteria</taxon>
        <taxon>Bacillati</taxon>
        <taxon>Bacillota</taxon>
        <taxon>Clostridia</taxon>
        <taxon>Eubacteriales</taxon>
        <taxon>Clostridiaceae</taxon>
        <taxon>Clostridium</taxon>
    </lineage>
</organism>
<reference evidence="1 2" key="1">
    <citation type="submission" date="2015-11" db="EMBL/GenBank/DDBJ databases">
        <authorList>
            <person name="Hill K.K."/>
            <person name="Shirey T.B."/>
            <person name="Raphael B."/>
            <person name="Daligault H.E."/>
            <person name="Davenport K.W."/>
            <person name="Bruce D.C."/>
            <person name="Foley B.T."/>
            <person name="Johnson S.L."/>
        </authorList>
    </citation>
    <scope>NUCLEOTIDE SEQUENCE [LARGE SCALE GENOMIC DNA]</scope>
    <source>
        <strain evidence="1 2">CDC_1632</strain>
    </source>
</reference>